<evidence type="ECO:0000313" key="1">
    <source>
        <dbReference type="EMBL" id="SUJ24351.1"/>
    </source>
</evidence>
<dbReference type="Gene3D" id="3.20.20.80">
    <property type="entry name" value="Glycosidases"/>
    <property type="match status" value="1"/>
</dbReference>
<dbReference type="InterPro" id="IPR017853">
    <property type="entry name" value="GH"/>
</dbReference>
<dbReference type="InterPro" id="IPR001579">
    <property type="entry name" value="Glyco_hydro_18_chit_AS"/>
</dbReference>
<protein>
    <submittedName>
        <fullName evidence="1">Endo-beta-N-acetylglucosaminidase</fullName>
        <ecNumber evidence="1">3.2.1.96</ecNumber>
    </submittedName>
</protein>
<keyword evidence="1" id="KW-0326">Glycosidase</keyword>
<name>A0A380CPN0_SPHSI</name>
<reference evidence="1 2" key="1">
    <citation type="submission" date="2018-06" db="EMBL/GenBank/DDBJ databases">
        <authorList>
            <consortium name="Pathogen Informatics"/>
            <person name="Doyle S."/>
        </authorList>
    </citation>
    <scope>NUCLEOTIDE SEQUENCE [LARGE SCALE GENOMIC DNA]</scope>
    <source>
        <strain evidence="1 2">NCTC11388</strain>
    </source>
</reference>
<dbReference type="AlphaFoldDB" id="A0A380CPN0"/>
<proteinExistence type="predicted"/>
<dbReference type="EC" id="3.2.1.96" evidence="1"/>
<accession>A0A380CPN0</accession>
<dbReference type="EMBL" id="UGYW01000002">
    <property type="protein sequence ID" value="SUJ24351.1"/>
    <property type="molecule type" value="Genomic_DNA"/>
</dbReference>
<evidence type="ECO:0000313" key="2">
    <source>
        <dbReference type="Proteomes" id="UP000254893"/>
    </source>
</evidence>
<dbReference type="Proteomes" id="UP000254893">
    <property type="component" value="Unassembled WGS sequence"/>
</dbReference>
<organism evidence="1 2">
    <name type="scientific">Sphingobacterium spiritivorum</name>
    <name type="common">Flavobacterium spiritivorum</name>
    <dbReference type="NCBI Taxonomy" id="258"/>
    <lineage>
        <taxon>Bacteria</taxon>
        <taxon>Pseudomonadati</taxon>
        <taxon>Bacteroidota</taxon>
        <taxon>Sphingobacteriia</taxon>
        <taxon>Sphingobacteriales</taxon>
        <taxon>Sphingobacteriaceae</taxon>
        <taxon>Sphingobacterium</taxon>
    </lineage>
</organism>
<dbReference type="RefSeq" id="WP_115170966.1">
    <property type="nucleotide sequence ID" value="NZ_UGYW01000002.1"/>
</dbReference>
<sequence length="236" mass="26604">MAILFAPNIGWKDKKPVVTLGSAYDQLNDTEKYIRPLQRKGIKVLVSFLGAMQNYNMEEIEKISLQIRQIVVRYGLDGINFDDEYQSYDGIDMPVENNYSYTMLIKRCKELMPDKIVSFYNIGTTPQVANGVTPGDYLDYAWQAYYGSYYAPSVPGLTDKKKLGPGAAWIPAAGGQGGNVTDVYTAENIARRTIQDGYGVMVFYDLTATAQMTWMERVGKALYNDDVITIEDPYRL</sequence>
<dbReference type="SUPFAM" id="SSF51445">
    <property type="entry name" value="(Trans)glycosidases"/>
    <property type="match status" value="1"/>
</dbReference>
<keyword evidence="1" id="KW-0378">Hydrolase</keyword>
<dbReference type="GO" id="GO:0005975">
    <property type="term" value="P:carbohydrate metabolic process"/>
    <property type="evidence" value="ECO:0007669"/>
    <property type="project" value="InterPro"/>
</dbReference>
<dbReference type="PROSITE" id="PS01095">
    <property type="entry name" value="GH18_1"/>
    <property type="match status" value="1"/>
</dbReference>
<dbReference type="GO" id="GO:0033925">
    <property type="term" value="F:mannosyl-glycoprotein endo-beta-N-acetylglucosaminidase activity"/>
    <property type="evidence" value="ECO:0007669"/>
    <property type="project" value="UniProtKB-EC"/>
</dbReference>
<gene>
    <name evidence="1" type="ORF">NCTC11388_03500</name>
</gene>